<proteinExistence type="predicted"/>
<keyword evidence="2" id="KW-1185">Reference proteome</keyword>
<accession>A0A494W1M9</accession>
<gene>
    <name evidence="1" type="ORF">HYN43_029590</name>
</gene>
<dbReference type="RefSeq" id="WP_119409184.1">
    <property type="nucleotide sequence ID" value="NZ_CP032869.1"/>
</dbReference>
<evidence type="ECO:0000313" key="1">
    <source>
        <dbReference type="EMBL" id="AYL99650.1"/>
    </source>
</evidence>
<organism evidence="1 2">
    <name type="scientific">Mucilaginibacter celer</name>
    <dbReference type="NCBI Taxonomy" id="2305508"/>
    <lineage>
        <taxon>Bacteria</taxon>
        <taxon>Pseudomonadati</taxon>
        <taxon>Bacteroidota</taxon>
        <taxon>Sphingobacteriia</taxon>
        <taxon>Sphingobacteriales</taxon>
        <taxon>Sphingobacteriaceae</taxon>
        <taxon>Mucilaginibacter</taxon>
    </lineage>
</organism>
<name>A0A494W1M9_9SPHI</name>
<dbReference type="KEGG" id="muh:HYN43_029590"/>
<dbReference type="Proteomes" id="UP000270046">
    <property type="component" value="Chromosome"/>
</dbReference>
<dbReference type="OrthoDB" id="978691at2"/>
<dbReference type="AlphaFoldDB" id="A0A494W1M9"/>
<protein>
    <submittedName>
        <fullName evidence="1">ABC transporter ATPase</fullName>
    </submittedName>
</protein>
<reference evidence="1 2" key="1">
    <citation type="submission" date="2018-10" db="EMBL/GenBank/DDBJ databases">
        <title>Genome sequencing of Mucilaginibacter sp. HYN0043.</title>
        <authorList>
            <person name="Kim M."/>
            <person name="Yi H."/>
        </authorList>
    </citation>
    <scope>NUCLEOTIDE SEQUENCE [LARGE SCALE GENOMIC DNA]</scope>
    <source>
        <strain evidence="1 2">HYN0043</strain>
    </source>
</reference>
<sequence>MIFSPQSRVWIYQADRKLTNAEVAAIQPELDRFTTGWTAHNNQLKAKGEIRYNRFFVLIVDESQAGASGCSIDKSVHFMQQVQQHLGINLFDRFNLAYREGEEVLSLPRHGFEEKLKNGSINRETIVYNNLVQNLTELETKWEVPFKDSWHIQLFRDIVTA</sequence>
<evidence type="ECO:0000313" key="2">
    <source>
        <dbReference type="Proteomes" id="UP000270046"/>
    </source>
</evidence>
<dbReference type="EMBL" id="CP032869">
    <property type="protein sequence ID" value="AYL99650.1"/>
    <property type="molecule type" value="Genomic_DNA"/>
</dbReference>